<dbReference type="GO" id="GO:0005829">
    <property type="term" value="C:cytosol"/>
    <property type="evidence" value="ECO:0007669"/>
    <property type="project" value="TreeGrafter"/>
</dbReference>
<feature type="compositionally biased region" description="Pro residues" evidence="1">
    <location>
        <begin position="1057"/>
        <end position="1075"/>
    </location>
</feature>
<keyword evidence="2" id="KW-1133">Transmembrane helix</keyword>
<feature type="transmembrane region" description="Helical" evidence="2">
    <location>
        <begin position="375"/>
        <end position="395"/>
    </location>
</feature>
<feature type="transmembrane region" description="Helical" evidence="2">
    <location>
        <begin position="332"/>
        <end position="354"/>
    </location>
</feature>
<gene>
    <name evidence="3" type="ORF">EZM97_03475</name>
</gene>
<dbReference type="InterPro" id="IPR016035">
    <property type="entry name" value="Acyl_Trfase/lysoPLipase"/>
</dbReference>
<keyword evidence="2" id="KW-0472">Membrane</keyword>
<dbReference type="Gene3D" id="3.40.1090.10">
    <property type="entry name" value="Cytosolic phospholipase A2 catalytic domain"/>
    <property type="match status" value="1"/>
</dbReference>
<dbReference type="PANTHER" id="PTHR10728:SF40">
    <property type="entry name" value="PATATIN FAMILY PROTEIN"/>
    <property type="match status" value="1"/>
</dbReference>
<accession>A0A4R0YT73</accession>
<feature type="transmembrane region" description="Helical" evidence="2">
    <location>
        <begin position="415"/>
        <end position="436"/>
    </location>
</feature>
<dbReference type="Proteomes" id="UP000291822">
    <property type="component" value="Unassembled WGS sequence"/>
</dbReference>
<evidence type="ECO:0000313" key="3">
    <source>
        <dbReference type="EMBL" id="TCI12422.1"/>
    </source>
</evidence>
<feature type="transmembrane region" description="Helical" evidence="2">
    <location>
        <begin position="255"/>
        <end position="277"/>
    </location>
</feature>
<sequence>MTGNGRESAAQTQAALLAKERVLRDARRDKANVDRDLPAVGLALSGGGIRSATFCIGLMRALAKNGVFKRVDYLSTVSGGGYAGSSVGRLYDSTSATPEAVEAGVANDQSLWLWWLRNNGRYLTPAGAADLIVATAGQLRSFLVTQFEVLVMSMALSCLITLLHLGLGSALIKGHQLGLPGSPWWWLMVVPAVIALTAAYAYWFLGKQRGAGFATALLALGVGAYAWHVSSSAQDAFSQAVELGKTLDNEGSVMFMAWLSGVLGLGFLLSPLGWLIAKGMSRTIGDERSRVMLTHTLARCLTVFLALAAFGALDAVSWYFSFLFTSVLNGHISSPLGIGIGTVSLLVAGARVVLPLLQSRSSWVKQLPVAQIANIAGMVVVVLIMLMWLTLLQMFVFSTTDTFPGSPLPNAWGRWGGVAGTTVLFLLFNGFILNQLNRSSLHPFYRSRLARTFVSVGNDESRVASRTTTSWRFPGSITDTRSRESTAGVKQVSDLIDGDDTLLANYKPHESGGPIHLINCCINQTEDDRTGNYNADRKGVNLTISALGAETGTRLPADITNPHWQQSTLAEWVAISGAAVGSGMGSLTKPGMAAMIFLSGLRLGYWQHGLLSRWGNMALPFQKYLAMFDEMFARFPGLQASRWYISDGGHFDNTGVYALLKRKLPLIVLADCGADPDYIFADVENLIRKARIDHDATIEFITPSSIRHLTGTWAPYLGTPDTIQPGSGNDYLLLARITYDDATTGCLLIVKPRCKKRLPLDVAGYADRNPTFPQQSTANQFFSEEQWESYQHLGSTLGSVIDETLLASLPQWVAQGRVAGANSQALSPDKPKLTRAQRIATTVGTSLGIGAILTGLLAAWQVWDGRSQGNTQEMTSFGGEARALMSDLNSDSRKAKGYDRELDARVNLLTNMANNMSVSDEQRRVLSDIAAMLQDLCPSKDEDLKDSCSANLASLQGAGATDMHFEQSHADYRAFALKSPPKMPATAVTQSQDAEEARKLAAQDKQAQQSLAAAKAVEQAAREKLAMVERHAEVLRQSQAEARAPASVGYVEAAGSAPPPPSPPPPPVAAAPAPAPVTAAAPATPSAPDVDTEAARRAVEQATRAVDIASKKAQATSELAETASQKAHRTGITADARDAFNAAITACSGSSRTYILYTQIYDEAQRADAGALIQNVSAIGISTPGIENVTETAKRNGRTAPGRWTQATLLYRAGSADCANRLVDYLGKAYDGLGPFKAYPMPARMGGAANVMELWLPAKSTNPSPAN</sequence>
<evidence type="ECO:0000256" key="1">
    <source>
        <dbReference type="SAM" id="MobiDB-lite"/>
    </source>
</evidence>
<keyword evidence="2" id="KW-0812">Transmembrane</keyword>
<protein>
    <submittedName>
        <fullName evidence="3">Uncharacterized protein</fullName>
    </submittedName>
</protein>
<dbReference type="GO" id="GO:0004623">
    <property type="term" value="F:phospholipase A2 activity"/>
    <property type="evidence" value="ECO:0007669"/>
    <property type="project" value="TreeGrafter"/>
</dbReference>
<dbReference type="GO" id="GO:0046475">
    <property type="term" value="P:glycerophospholipid catabolic process"/>
    <property type="evidence" value="ECO:0007669"/>
    <property type="project" value="TreeGrafter"/>
</dbReference>
<comment type="caution">
    <text evidence="3">The sequence shown here is derived from an EMBL/GenBank/DDBJ whole genome shotgun (WGS) entry which is preliminary data.</text>
</comment>
<organism evidence="3 4">
    <name type="scientific">Dyella soli</name>
    <dbReference type="NCBI Taxonomy" id="522319"/>
    <lineage>
        <taxon>Bacteria</taxon>
        <taxon>Pseudomonadati</taxon>
        <taxon>Pseudomonadota</taxon>
        <taxon>Gammaproteobacteria</taxon>
        <taxon>Lysobacterales</taxon>
        <taxon>Rhodanobacteraceae</taxon>
        <taxon>Dyella</taxon>
    </lineage>
</organism>
<feature type="transmembrane region" description="Helical" evidence="2">
    <location>
        <begin position="297"/>
        <end position="320"/>
    </location>
</feature>
<feature type="transmembrane region" description="Helical" evidence="2">
    <location>
        <begin position="839"/>
        <end position="863"/>
    </location>
</feature>
<dbReference type="SUPFAM" id="SSF52151">
    <property type="entry name" value="FabD/lysophospholipase-like"/>
    <property type="match status" value="2"/>
</dbReference>
<dbReference type="EMBL" id="SJTG01000001">
    <property type="protein sequence ID" value="TCI12422.1"/>
    <property type="molecule type" value="Genomic_DNA"/>
</dbReference>
<feature type="region of interest" description="Disordered" evidence="1">
    <location>
        <begin position="1051"/>
        <end position="1095"/>
    </location>
</feature>
<evidence type="ECO:0000256" key="2">
    <source>
        <dbReference type="SAM" id="Phobius"/>
    </source>
</evidence>
<dbReference type="AlphaFoldDB" id="A0A4R0YT73"/>
<evidence type="ECO:0000313" key="4">
    <source>
        <dbReference type="Proteomes" id="UP000291822"/>
    </source>
</evidence>
<feature type="compositionally biased region" description="Low complexity" evidence="1">
    <location>
        <begin position="1076"/>
        <end position="1088"/>
    </location>
</feature>
<feature type="transmembrane region" description="Helical" evidence="2">
    <location>
        <begin position="149"/>
        <end position="172"/>
    </location>
</feature>
<dbReference type="RefSeq" id="WP_131406488.1">
    <property type="nucleotide sequence ID" value="NZ_SJTG01000001.1"/>
</dbReference>
<reference evidence="3 4" key="1">
    <citation type="submission" date="2019-02" db="EMBL/GenBank/DDBJ databases">
        <title>Dyella amyloliquefaciens sp. nov., isolated from forest soil.</title>
        <authorList>
            <person name="Gao Z.-H."/>
            <person name="Qiu L.-H."/>
        </authorList>
    </citation>
    <scope>NUCLEOTIDE SEQUENCE [LARGE SCALE GENOMIC DNA]</scope>
    <source>
        <strain evidence="3 4">KACC 12747</strain>
    </source>
</reference>
<feature type="transmembrane region" description="Helical" evidence="2">
    <location>
        <begin position="184"/>
        <end position="203"/>
    </location>
</feature>
<feature type="region of interest" description="Disordered" evidence="1">
    <location>
        <begin position="983"/>
        <end position="1003"/>
    </location>
</feature>
<dbReference type="PANTHER" id="PTHR10728">
    <property type="entry name" value="CYTOSOLIC PHOSPHOLIPASE A2"/>
    <property type="match status" value="1"/>
</dbReference>
<feature type="transmembrane region" description="Helical" evidence="2">
    <location>
        <begin position="210"/>
        <end position="228"/>
    </location>
</feature>
<proteinExistence type="predicted"/>
<name>A0A4R0YT73_9GAMM</name>
<keyword evidence="4" id="KW-1185">Reference proteome</keyword>